<dbReference type="GO" id="GO:0007026">
    <property type="term" value="P:negative regulation of microtubule depolymerization"/>
    <property type="evidence" value="ECO:0007669"/>
    <property type="project" value="TreeGrafter"/>
</dbReference>
<dbReference type="PANTHER" id="PTHR21595:SF2">
    <property type="entry name" value="CALMODULIN-REGULATED SPECTRIN-ASSOCIATED PROTEIN 3"/>
    <property type="match status" value="1"/>
</dbReference>
<evidence type="ECO:0000313" key="4">
    <source>
        <dbReference type="Proteomes" id="UP000288216"/>
    </source>
</evidence>
<name>A0A401QGP9_SCYTO</name>
<reference evidence="3 4" key="1">
    <citation type="journal article" date="2018" name="Nat. Ecol. Evol.">
        <title>Shark genomes provide insights into elasmobranch evolution and the origin of vertebrates.</title>
        <authorList>
            <person name="Hara Y"/>
            <person name="Yamaguchi K"/>
            <person name="Onimaru K"/>
            <person name="Kadota M"/>
            <person name="Koyanagi M"/>
            <person name="Keeley SD"/>
            <person name="Tatsumi K"/>
            <person name="Tanaka K"/>
            <person name="Motone F"/>
            <person name="Kageyama Y"/>
            <person name="Nozu R"/>
            <person name="Adachi N"/>
            <person name="Nishimura O"/>
            <person name="Nakagawa R"/>
            <person name="Tanegashima C"/>
            <person name="Kiyatake I"/>
            <person name="Matsumoto R"/>
            <person name="Murakumo K"/>
            <person name="Nishida K"/>
            <person name="Terakita A"/>
            <person name="Kuratani S"/>
            <person name="Sato K"/>
            <person name="Hyodo S Kuraku.S."/>
        </authorList>
    </citation>
    <scope>NUCLEOTIDE SEQUENCE [LARGE SCALE GENOMIC DNA]</scope>
</reference>
<dbReference type="InterPro" id="IPR011033">
    <property type="entry name" value="PRC_barrel-like_sf"/>
</dbReference>
<dbReference type="GO" id="GO:0051011">
    <property type="term" value="F:microtubule minus-end binding"/>
    <property type="evidence" value="ECO:0007669"/>
    <property type="project" value="TreeGrafter"/>
</dbReference>
<dbReference type="GO" id="GO:0036449">
    <property type="term" value="C:microtubule minus-end"/>
    <property type="evidence" value="ECO:0007669"/>
    <property type="project" value="TreeGrafter"/>
</dbReference>
<dbReference type="PANTHER" id="PTHR21595">
    <property type="entry name" value="PATRONIN"/>
    <property type="match status" value="1"/>
</dbReference>
<gene>
    <name evidence="3" type="ORF">scyTo_0025105</name>
</gene>
<dbReference type="InterPro" id="IPR014797">
    <property type="entry name" value="CKK_CAMSAP"/>
</dbReference>
<keyword evidence="4" id="KW-1185">Reference proteome</keyword>
<dbReference type="OrthoDB" id="2125658at2759"/>
<dbReference type="EMBL" id="BFAA01071845">
    <property type="protein sequence ID" value="GCB84523.1"/>
    <property type="molecule type" value="Genomic_DNA"/>
</dbReference>
<dbReference type="STRING" id="75743.A0A401QGP9"/>
<comment type="caution">
    <text evidence="3">The sequence shown here is derived from an EMBL/GenBank/DDBJ whole genome shotgun (WGS) entry which is preliminary data.</text>
</comment>
<dbReference type="Gene3D" id="3.10.20.360">
    <property type="entry name" value="CKK domain"/>
    <property type="match status" value="1"/>
</dbReference>
<accession>A0A401QGP9</accession>
<evidence type="ECO:0000313" key="3">
    <source>
        <dbReference type="EMBL" id="GCB84523.1"/>
    </source>
</evidence>
<dbReference type="GO" id="GO:0005516">
    <property type="term" value="F:calmodulin binding"/>
    <property type="evidence" value="ECO:0007669"/>
    <property type="project" value="InterPro"/>
</dbReference>
<organism evidence="3 4">
    <name type="scientific">Scyliorhinus torazame</name>
    <name type="common">Cloudy catshark</name>
    <name type="synonym">Catulus torazame</name>
    <dbReference type="NCBI Taxonomy" id="75743"/>
    <lineage>
        <taxon>Eukaryota</taxon>
        <taxon>Metazoa</taxon>
        <taxon>Chordata</taxon>
        <taxon>Craniata</taxon>
        <taxon>Vertebrata</taxon>
        <taxon>Chondrichthyes</taxon>
        <taxon>Elasmobranchii</taxon>
        <taxon>Galeomorphii</taxon>
        <taxon>Galeoidea</taxon>
        <taxon>Carcharhiniformes</taxon>
        <taxon>Scyliorhinidae</taxon>
        <taxon>Scyliorhinus</taxon>
    </lineage>
</organism>
<dbReference type="PROSITE" id="PS51508">
    <property type="entry name" value="CKK"/>
    <property type="match status" value="1"/>
</dbReference>
<proteinExistence type="inferred from homology"/>
<evidence type="ECO:0000259" key="2">
    <source>
        <dbReference type="PROSITE" id="PS51508"/>
    </source>
</evidence>
<protein>
    <recommendedName>
        <fullName evidence="2">CKK domain-containing protein</fullName>
    </recommendedName>
</protein>
<dbReference type="InterPro" id="IPR032940">
    <property type="entry name" value="CAMSAP"/>
</dbReference>
<comment type="domain">
    <text evidence="1">The CKK domain binds microtubules.</text>
</comment>
<evidence type="ECO:0000256" key="1">
    <source>
        <dbReference type="PROSITE-ProRule" id="PRU00841"/>
    </source>
</evidence>
<dbReference type="SUPFAM" id="SSF50346">
    <property type="entry name" value="PRC-barrel domain"/>
    <property type="match status" value="1"/>
</dbReference>
<dbReference type="Proteomes" id="UP000288216">
    <property type="component" value="Unassembled WGS sequence"/>
</dbReference>
<dbReference type="GO" id="GO:0031122">
    <property type="term" value="P:cytoplasmic microtubule organization"/>
    <property type="evidence" value="ECO:0007669"/>
    <property type="project" value="TreeGrafter"/>
</dbReference>
<feature type="domain" description="CKK" evidence="2">
    <location>
        <begin position="1"/>
        <end position="95"/>
    </location>
</feature>
<feature type="non-terminal residue" evidence="3">
    <location>
        <position position="1"/>
    </location>
</feature>
<dbReference type="InterPro" id="IPR038209">
    <property type="entry name" value="CKK_dom_sf"/>
</dbReference>
<dbReference type="AlphaFoldDB" id="A0A401QGP9"/>
<sequence>EVEKSKSNHYLILFRDNSCQFRAVYAFSPDSEDMHRVAGVGPRVITKNMIETIYKYNSDRKQFTQIPSKTLSASVDAVTIQGHLWQTKRPGTPKKPGPSK</sequence>
<dbReference type="SMART" id="SM01051">
    <property type="entry name" value="CAMSAP_CKK"/>
    <property type="match status" value="1"/>
</dbReference>
<dbReference type="Pfam" id="PF08683">
    <property type="entry name" value="CAMSAP_CKK"/>
    <property type="match status" value="1"/>
</dbReference>
<keyword evidence="1" id="KW-0493">Microtubule</keyword>
<comment type="similarity">
    <text evidence="1">Belongs to the CAMSAP1 family.</text>
</comment>